<feature type="transmembrane region" description="Helical" evidence="1">
    <location>
        <begin position="40"/>
        <end position="58"/>
    </location>
</feature>
<dbReference type="RefSeq" id="WP_106596623.1">
    <property type="nucleotide sequence ID" value="NZ_PYAS01000008.1"/>
</dbReference>
<feature type="domain" description="Bacterial Pleckstrin homology" evidence="2">
    <location>
        <begin position="62"/>
        <end position="160"/>
    </location>
</feature>
<keyword evidence="1" id="KW-0472">Membrane</keyword>
<evidence type="ECO:0000313" key="4">
    <source>
        <dbReference type="Proteomes" id="UP000241964"/>
    </source>
</evidence>
<comment type="caution">
    <text evidence="3">The sequence shown here is derived from an EMBL/GenBank/DDBJ whole genome shotgun (WGS) entry which is preliminary data.</text>
</comment>
<dbReference type="EMBL" id="PYAS01000008">
    <property type="protein sequence ID" value="PSL27207.1"/>
    <property type="molecule type" value="Genomic_DNA"/>
</dbReference>
<proteinExistence type="predicted"/>
<evidence type="ECO:0000256" key="1">
    <source>
        <dbReference type="SAM" id="Phobius"/>
    </source>
</evidence>
<dbReference type="InterPro" id="IPR027783">
    <property type="entry name" value="Bacterial_PH-related"/>
</dbReference>
<protein>
    <submittedName>
        <fullName evidence="3">PH (Pleckstrin Homology) domain-containing protein</fullName>
    </submittedName>
</protein>
<keyword evidence="1" id="KW-1133">Transmembrane helix</keyword>
<reference evidence="3 4" key="1">
    <citation type="submission" date="2018-03" db="EMBL/GenBank/DDBJ databases">
        <title>Genomic Encyclopedia of Archaeal and Bacterial Type Strains, Phase II (KMG-II): from individual species to whole genera.</title>
        <authorList>
            <person name="Goeker M."/>
        </authorList>
    </citation>
    <scope>NUCLEOTIDE SEQUENCE [LARGE SCALE GENOMIC DNA]</scope>
    <source>
        <strain evidence="3 4">DSM 29057</strain>
    </source>
</reference>
<accession>A0A2P8FZR8</accession>
<evidence type="ECO:0000313" key="3">
    <source>
        <dbReference type="EMBL" id="PSL27207.1"/>
    </source>
</evidence>
<dbReference type="Pfam" id="PF10882">
    <property type="entry name" value="bPH_5"/>
    <property type="match status" value="1"/>
</dbReference>
<dbReference type="AlphaFoldDB" id="A0A2P8FZR8"/>
<keyword evidence="1" id="KW-0812">Transmembrane</keyword>
<sequence>MKYSASLDNTTKIMTAAITLIFAGILVYELQTFNRSEQTGFIIISAILAITYGSAYLYRPTGYTITEHELIIHRPINNVRYAREVLESVQVIVKKDLQFTIRTFGVGGLWGYYGYFYNSVYGKMIWFITRRDHLVLIKTANKRAILLSPDDIDSFTNELNPVAPVIS</sequence>
<feature type="transmembrane region" description="Helical" evidence="1">
    <location>
        <begin position="12"/>
        <end position="28"/>
    </location>
</feature>
<organism evidence="3 4">
    <name type="scientific">Dyadobacter jiangsuensis</name>
    <dbReference type="NCBI Taxonomy" id="1591085"/>
    <lineage>
        <taxon>Bacteria</taxon>
        <taxon>Pseudomonadati</taxon>
        <taxon>Bacteroidota</taxon>
        <taxon>Cytophagia</taxon>
        <taxon>Cytophagales</taxon>
        <taxon>Spirosomataceae</taxon>
        <taxon>Dyadobacter</taxon>
    </lineage>
</organism>
<gene>
    <name evidence="3" type="ORF">CLV60_10861</name>
</gene>
<keyword evidence="4" id="KW-1185">Reference proteome</keyword>
<evidence type="ECO:0000259" key="2">
    <source>
        <dbReference type="Pfam" id="PF10882"/>
    </source>
</evidence>
<dbReference type="OrthoDB" id="952021at2"/>
<dbReference type="Proteomes" id="UP000241964">
    <property type="component" value="Unassembled WGS sequence"/>
</dbReference>
<name>A0A2P8FZR8_9BACT</name>